<proteinExistence type="predicted"/>
<protein>
    <submittedName>
        <fullName evidence="1">Uncharacterized protein</fullName>
    </submittedName>
</protein>
<dbReference type="Proteomes" id="UP000785679">
    <property type="component" value="Unassembled WGS sequence"/>
</dbReference>
<dbReference type="EMBL" id="RRYP01021677">
    <property type="protein sequence ID" value="TNV72599.1"/>
    <property type="molecule type" value="Genomic_DNA"/>
</dbReference>
<name>A0A8J8NDB9_HALGN</name>
<reference evidence="1" key="1">
    <citation type="submission" date="2019-06" db="EMBL/GenBank/DDBJ databases">
        <authorList>
            <person name="Zheng W."/>
        </authorList>
    </citation>
    <scope>NUCLEOTIDE SEQUENCE</scope>
    <source>
        <strain evidence="1">QDHG01</strain>
    </source>
</reference>
<evidence type="ECO:0000313" key="2">
    <source>
        <dbReference type="Proteomes" id="UP000785679"/>
    </source>
</evidence>
<organism evidence="1 2">
    <name type="scientific">Halteria grandinella</name>
    <dbReference type="NCBI Taxonomy" id="5974"/>
    <lineage>
        <taxon>Eukaryota</taxon>
        <taxon>Sar</taxon>
        <taxon>Alveolata</taxon>
        <taxon>Ciliophora</taxon>
        <taxon>Intramacronucleata</taxon>
        <taxon>Spirotrichea</taxon>
        <taxon>Stichotrichia</taxon>
        <taxon>Sporadotrichida</taxon>
        <taxon>Halteriidae</taxon>
        <taxon>Halteria</taxon>
    </lineage>
</organism>
<gene>
    <name evidence="1" type="ORF">FGO68_gene10841</name>
</gene>
<keyword evidence="2" id="KW-1185">Reference proteome</keyword>
<dbReference type="AlphaFoldDB" id="A0A8J8NDB9"/>
<sequence>MGVVYSIRCALVTSSLNYFNQLLLTCPHTPISSQINCHMMPCAIEPVDPLFIQILTCTSWYFGFICHNVLACQLASLKST</sequence>
<evidence type="ECO:0000313" key="1">
    <source>
        <dbReference type="EMBL" id="TNV72599.1"/>
    </source>
</evidence>
<comment type="caution">
    <text evidence="1">The sequence shown here is derived from an EMBL/GenBank/DDBJ whole genome shotgun (WGS) entry which is preliminary data.</text>
</comment>
<accession>A0A8J8NDB9</accession>